<evidence type="ECO:0000313" key="2">
    <source>
        <dbReference type="EMBL" id="TCP61365.1"/>
    </source>
</evidence>
<evidence type="ECO:0000313" key="3">
    <source>
        <dbReference type="Proteomes" id="UP000295050"/>
    </source>
</evidence>
<organism evidence="2 3">
    <name type="scientific">Rhodovulum bhavnagarense</name>
    <dbReference type="NCBI Taxonomy" id="992286"/>
    <lineage>
        <taxon>Bacteria</taxon>
        <taxon>Pseudomonadati</taxon>
        <taxon>Pseudomonadota</taxon>
        <taxon>Alphaproteobacteria</taxon>
        <taxon>Rhodobacterales</taxon>
        <taxon>Paracoccaceae</taxon>
        <taxon>Rhodovulum</taxon>
    </lineage>
</organism>
<comment type="caution">
    <text evidence="2">The sequence shown here is derived from an EMBL/GenBank/DDBJ whole genome shotgun (WGS) entry which is preliminary data.</text>
</comment>
<reference evidence="2 3" key="1">
    <citation type="submission" date="2019-03" db="EMBL/GenBank/DDBJ databases">
        <title>Genomic Encyclopedia of Type Strains, Phase IV (KMG-IV): sequencing the most valuable type-strain genomes for metagenomic binning, comparative biology and taxonomic classification.</title>
        <authorList>
            <person name="Goeker M."/>
        </authorList>
    </citation>
    <scope>NUCLEOTIDE SEQUENCE [LARGE SCALE GENOMIC DNA]</scope>
    <source>
        <strain evidence="2 3">DSM 24766</strain>
    </source>
</reference>
<feature type="transmembrane region" description="Helical" evidence="1">
    <location>
        <begin position="43"/>
        <end position="63"/>
    </location>
</feature>
<sequence>MASGPCRSCRGLRAYLLTALTLIALIGLRPSGAENIAGLMPSSGWIGGGIALACVLGFAWRLAAYRHALRSGNAVR</sequence>
<name>A0A4R2RQA4_9RHOB</name>
<protein>
    <submittedName>
        <fullName evidence="2">Uncharacterized protein</fullName>
    </submittedName>
</protein>
<gene>
    <name evidence="2" type="ORF">EV663_10583</name>
</gene>
<dbReference type="AlphaFoldDB" id="A0A4R2RQA4"/>
<evidence type="ECO:0000256" key="1">
    <source>
        <dbReference type="SAM" id="Phobius"/>
    </source>
</evidence>
<keyword evidence="1" id="KW-0812">Transmembrane</keyword>
<accession>A0A4R2RQA4</accession>
<dbReference type="RefSeq" id="WP_132951148.1">
    <property type="nucleotide sequence ID" value="NZ_SLXU01000005.1"/>
</dbReference>
<dbReference type="EMBL" id="SLXU01000005">
    <property type="protein sequence ID" value="TCP61365.1"/>
    <property type="molecule type" value="Genomic_DNA"/>
</dbReference>
<proteinExistence type="predicted"/>
<keyword evidence="1" id="KW-1133">Transmembrane helix</keyword>
<keyword evidence="1" id="KW-0472">Membrane</keyword>
<dbReference type="Proteomes" id="UP000295050">
    <property type="component" value="Unassembled WGS sequence"/>
</dbReference>
<keyword evidence="3" id="KW-1185">Reference proteome</keyword>